<dbReference type="NCBIfam" id="NF010181">
    <property type="entry name" value="PRK13660.1"/>
    <property type="match status" value="1"/>
</dbReference>
<dbReference type="PIRSF" id="PIRSF021290">
    <property type="entry name" value="DUF1273"/>
    <property type="match status" value="1"/>
</dbReference>
<dbReference type="PANTHER" id="PTHR38440">
    <property type="entry name" value="UPF0398 PROTEIN YPSA"/>
    <property type="match status" value="1"/>
</dbReference>
<dbReference type="PANTHER" id="PTHR38440:SF1">
    <property type="entry name" value="UPF0398 PROTEIN SPR0331"/>
    <property type="match status" value="1"/>
</dbReference>
<dbReference type="Pfam" id="PF06908">
    <property type="entry name" value="YpsA"/>
    <property type="match status" value="1"/>
</dbReference>
<protein>
    <submittedName>
        <fullName evidence="1">Uncharacterized protein</fullName>
    </submittedName>
</protein>
<comment type="caution">
    <text evidence="1">The sequence shown here is derived from an EMBL/GenBank/DDBJ whole genome shotgun (WGS) entry which is preliminary data.</text>
</comment>
<reference evidence="1 2" key="1">
    <citation type="submission" date="2017-06" db="EMBL/GenBank/DDBJ databases">
        <title>the draft geome sequence of Illustriluteabacillus marina B3227.</title>
        <authorList>
            <person name="He R.-H."/>
            <person name="Du Z.-J."/>
        </authorList>
    </citation>
    <scope>NUCLEOTIDE SEQUENCE [LARGE SCALE GENOMIC DNA]</scope>
    <source>
        <strain evidence="1 2">B3227</strain>
    </source>
</reference>
<dbReference type="RefSeq" id="WP_101330558.1">
    <property type="nucleotide sequence ID" value="NZ_PJNH01000001.1"/>
</dbReference>
<accession>A0A2I0QWX6</accession>
<dbReference type="AlphaFoldDB" id="A0A2I0QWX6"/>
<sequence>MEIKSLYITGYKPHELNIFSDEDQKVLVIKNAIRKKLIQLIEEGLEWIVVSGQMGIEAWGFDVVQDLKNEYPIKIALIPPFKDQEKIWKEDRQTIYRQMCDQADFFQVLTNKPYESPKQYVMKNRWMIEKTDACLMVFEEEYGGSPKYFYDLVRSYQEMNPYELIVLSSFDLEDMAREMTEENDEWI</sequence>
<dbReference type="Gene3D" id="3.40.50.450">
    <property type="match status" value="1"/>
</dbReference>
<dbReference type="OrthoDB" id="2301957at2"/>
<evidence type="ECO:0000313" key="1">
    <source>
        <dbReference type="EMBL" id="PKR78814.1"/>
    </source>
</evidence>
<dbReference type="SUPFAM" id="SSF102405">
    <property type="entry name" value="MCP/YpsA-like"/>
    <property type="match status" value="1"/>
</dbReference>
<gene>
    <name evidence="1" type="ORF">CEY16_03415</name>
</gene>
<evidence type="ECO:0000313" key="2">
    <source>
        <dbReference type="Proteomes" id="UP000243524"/>
    </source>
</evidence>
<keyword evidence="2" id="KW-1185">Reference proteome</keyword>
<proteinExistence type="predicted"/>
<dbReference type="Proteomes" id="UP000243524">
    <property type="component" value="Unassembled WGS sequence"/>
</dbReference>
<dbReference type="InterPro" id="IPR010697">
    <property type="entry name" value="YspA"/>
</dbReference>
<name>A0A2I0QWX6_9BACI</name>
<dbReference type="EMBL" id="PJNH01000001">
    <property type="protein sequence ID" value="PKR78814.1"/>
    <property type="molecule type" value="Genomic_DNA"/>
</dbReference>
<organism evidence="1 2">
    <name type="scientific">Halalkalibacillus sediminis</name>
    <dbReference type="NCBI Taxonomy" id="2018042"/>
    <lineage>
        <taxon>Bacteria</taxon>
        <taxon>Bacillati</taxon>
        <taxon>Bacillota</taxon>
        <taxon>Bacilli</taxon>
        <taxon>Bacillales</taxon>
        <taxon>Bacillaceae</taxon>
        <taxon>Halalkalibacillus</taxon>
    </lineage>
</organism>